<dbReference type="RefSeq" id="XP_062682493.1">
    <property type="nucleotide sequence ID" value="XM_062826529.1"/>
</dbReference>
<dbReference type="GeneID" id="87863683"/>
<gene>
    <name evidence="2" type="ORF">B0H65DRAFT_460404</name>
</gene>
<proteinExistence type="predicted"/>
<feature type="transmembrane region" description="Helical" evidence="1">
    <location>
        <begin position="93"/>
        <end position="111"/>
    </location>
</feature>
<feature type="transmembrane region" description="Helical" evidence="1">
    <location>
        <begin position="151"/>
        <end position="173"/>
    </location>
</feature>
<protein>
    <submittedName>
        <fullName evidence="2">Uncharacterized protein</fullName>
    </submittedName>
</protein>
<evidence type="ECO:0000313" key="3">
    <source>
        <dbReference type="Proteomes" id="UP001278500"/>
    </source>
</evidence>
<keyword evidence="1" id="KW-1133">Transmembrane helix</keyword>
<accession>A0AAE0JGV8</accession>
<reference evidence="2" key="1">
    <citation type="journal article" date="2023" name="Mol. Phylogenet. Evol.">
        <title>Genome-scale phylogeny and comparative genomics of the fungal order Sordariales.</title>
        <authorList>
            <person name="Hensen N."/>
            <person name="Bonometti L."/>
            <person name="Westerberg I."/>
            <person name="Brannstrom I.O."/>
            <person name="Guillou S."/>
            <person name="Cros-Aarteil S."/>
            <person name="Calhoun S."/>
            <person name="Haridas S."/>
            <person name="Kuo A."/>
            <person name="Mondo S."/>
            <person name="Pangilinan J."/>
            <person name="Riley R."/>
            <person name="LaButti K."/>
            <person name="Andreopoulos B."/>
            <person name="Lipzen A."/>
            <person name="Chen C."/>
            <person name="Yan M."/>
            <person name="Daum C."/>
            <person name="Ng V."/>
            <person name="Clum A."/>
            <person name="Steindorff A."/>
            <person name="Ohm R.A."/>
            <person name="Martin F."/>
            <person name="Silar P."/>
            <person name="Natvig D.O."/>
            <person name="Lalanne C."/>
            <person name="Gautier V."/>
            <person name="Ament-Velasquez S.L."/>
            <person name="Kruys A."/>
            <person name="Hutchinson M.I."/>
            <person name="Powell A.J."/>
            <person name="Barry K."/>
            <person name="Miller A.N."/>
            <person name="Grigoriev I.V."/>
            <person name="Debuchy R."/>
            <person name="Gladieux P."/>
            <person name="Hiltunen Thoren M."/>
            <person name="Johannesson H."/>
        </authorList>
    </citation>
    <scope>NUCLEOTIDE SEQUENCE</scope>
    <source>
        <strain evidence="2">CBS 560.94</strain>
    </source>
</reference>
<keyword evidence="1" id="KW-0812">Transmembrane</keyword>
<dbReference type="AlphaFoldDB" id="A0AAE0JGV8"/>
<keyword evidence="1" id="KW-0472">Membrane</keyword>
<keyword evidence="3" id="KW-1185">Reference proteome</keyword>
<organism evidence="2 3">
    <name type="scientific">Neurospora tetraspora</name>
    <dbReference type="NCBI Taxonomy" id="94610"/>
    <lineage>
        <taxon>Eukaryota</taxon>
        <taxon>Fungi</taxon>
        <taxon>Dikarya</taxon>
        <taxon>Ascomycota</taxon>
        <taxon>Pezizomycotina</taxon>
        <taxon>Sordariomycetes</taxon>
        <taxon>Sordariomycetidae</taxon>
        <taxon>Sordariales</taxon>
        <taxon>Sordariaceae</taxon>
        <taxon>Neurospora</taxon>
    </lineage>
</organism>
<dbReference type="EMBL" id="JAUEPP010000003">
    <property type="protein sequence ID" value="KAK3347411.1"/>
    <property type="molecule type" value="Genomic_DNA"/>
</dbReference>
<evidence type="ECO:0000313" key="2">
    <source>
        <dbReference type="EMBL" id="KAK3347411.1"/>
    </source>
</evidence>
<reference evidence="2" key="2">
    <citation type="submission" date="2023-06" db="EMBL/GenBank/DDBJ databases">
        <authorList>
            <consortium name="Lawrence Berkeley National Laboratory"/>
            <person name="Haridas S."/>
            <person name="Hensen N."/>
            <person name="Bonometti L."/>
            <person name="Westerberg I."/>
            <person name="Brannstrom I.O."/>
            <person name="Guillou S."/>
            <person name="Cros-Aarteil S."/>
            <person name="Calhoun S."/>
            <person name="Kuo A."/>
            <person name="Mondo S."/>
            <person name="Pangilinan J."/>
            <person name="Riley R."/>
            <person name="Labutti K."/>
            <person name="Andreopoulos B."/>
            <person name="Lipzen A."/>
            <person name="Chen C."/>
            <person name="Yanf M."/>
            <person name="Daum C."/>
            <person name="Ng V."/>
            <person name="Clum A."/>
            <person name="Steindorff A."/>
            <person name="Ohm R."/>
            <person name="Martin F."/>
            <person name="Silar P."/>
            <person name="Natvig D."/>
            <person name="Lalanne C."/>
            <person name="Gautier V."/>
            <person name="Ament-Velasquez S.L."/>
            <person name="Kruys A."/>
            <person name="Hutchinson M.I."/>
            <person name="Powell A.J."/>
            <person name="Barry K."/>
            <person name="Miller A.N."/>
            <person name="Grigoriev I.V."/>
            <person name="Debuchy R."/>
            <person name="Gladieux P."/>
            <person name="Thoren M.H."/>
            <person name="Johannesson H."/>
        </authorList>
    </citation>
    <scope>NUCLEOTIDE SEQUENCE</scope>
    <source>
        <strain evidence="2">CBS 560.94</strain>
    </source>
</reference>
<dbReference type="Proteomes" id="UP001278500">
    <property type="component" value="Unassembled WGS sequence"/>
</dbReference>
<sequence>MSIVTSLSLSAYTLHYIPVSQEICTHLSPIKTCVLWRNVLASCRPRLALSVVALRPGVELAQLQSLMANSLVKSPPTTEICWVETRKRSHLDINALALCTVMLIVVVMVLSPGGPAKPYRLLACAAPEEPETTRSRKGKVKMATIQMPDRVFLSSFLLFASLSFRVGHWFAIWKVERQTSG</sequence>
<name>A0AAE0JGV8_9PEZI</name>
<comment type="caution">
    <text evidence="2">The sequence shown here is derived from an EMBL/GenBank/DDBJ whole genome shotgun (WGS) entry which is preliminary data.</text>
</comment>
<evidence type="ECO:0000256" key="1">
    <source>
        <dbReference type="SAM" id="Phobius"/>
    </source>
</evidence>